<name>A0A6J5PCI8_9CAUD</name>
<evidence type="ECO:0000313" key="1">
    <source>
        <dbReference type="EMBL" id="CAB4168907.1"/>
    </source>
</evidence>
<dbReference type="EMBL" id="LR796841">
    <property type="protein sequence ID" value="CAB4168907.1"/>
    <property type="molecule type" value="Genomic_DNA"/>
</dbReference>
<sequence length="126" mass="14277">MANQSQRGGSTWARYMSNAIFRYGWASAVNGEPLIDDIARKVWPEITDIGGVQRMYEAGRLMSLETRMKLPPKATRMTKDIKTTVAAAPALREQFRVEQALAREEAKRAAALRLKVIHYERRLKAA</sequence>
<reference evidence="1" key="1">
    <citation type="submission" date="2020-05" db="EMBL/GenBank/DDBJ databases">
        <authorList>
            <person name="Chiriac C."/>
            <person name="Salcher M."/>
            <person name="Ghai R."/>
            <person name="Kavagutti S V."/>
        </authorList>
    </citation>
    <scope>NUCLEOTIDE SEQUENCE</scope>
</reference>
<accession>A0A6J5PCI8</accession>
<organism evidence="1">
    <name type="scientific">uncultured Caudovirales phage</name>
    <dbReference type="NCBI Taxonomy" id="2100421"/>
    <lineage>
        <taxon>Viruses</taxon>
        <taxon>Duplodnaviria</taxon>
        <taxon>Heunggongvirae</taxon>
        <taxon>Uroviricota</taxon>
        <taxon>Caudoviricetes</taxon>
        <taxon>Peduoviridae</taxon>
        <taxon>Maltschvirus</taxon>
        <taxon>Maltschvirus maltsch</taxon>
    </lineage>
</organism>
<gene>
    <name evidence="1" type="ORF">UFOVP893_16</name>
</gene>
<protein>
    <submittedName>
        <fullName evidence="1">Uncharacterized protein</fullName>
    </submittedName>
</protein>
<proteinExistence type="predicted"/>